<dbReference type="SUPFAM" id="SSF48452">
    <property type="entry name" value="TPR-like"/>
    <property type="match status" value="1"/>
</dbReference>
<reference evidence="4 5" key="1">
    <citation type="journal article" date="2011" name="J. Bacteriol.">
        <title>Genome sequence of the mercury-methylating and pleomorphic Desulfovibrio africanus Strain Walvis Bay.</title>
        <authorList>
            <person name="Brown S.D."/>
            <person name="Wall J.D."/>
            <person name="Kucken A.M."/>
            <person name="Gilmour C.C."/>
            <person name="Podar M."/>
            <person name="Brandt C.C."/>
            <person name="Teshima H."/>
            <person name="Detter J.C."/>
            <person name="Han C.S."/>
            <person name="Land M.L."/>
            <person name="Lucas S."/>
            <person name="Han J."/>
            <person name="Pennacchio L."/>
            <person name="Nolan M."/>
            <person name="Pitluck S."/>
            <person name="Woyke T."/>
            <person name="Goodwin L."/>
            <person name="Palumbo A.V."/>
            <person name="Elias D.A."/>
        </authorList>
    </citation>
    <scope>NUCLEOTIDE SEQUENCE [LARGE SCALE GENOMIC DNA]</scope>
    <source>
        <strain evidence="4 5">Walvis Bay</strain>
    </source>
</reference>
<protein>
    <recommendedName>
        <fullName evidence="3">CCHC-type domain-containing protein</fullName>
    </recommendedName>
</protein>
<gene>
    <name evidence="4" type="ORF">Desaf_3813</name>
</gene>
<sequence>MYSLSKLLAQMPSFTQSRMVTSGIGIWMVYSGHVSKPLVQTLMDHGGVQLATDGNQSLWFFFSKEAHRALARLQIWLRLNPLQIFFEVMPATFLVGYDMTYSVSIAPDLKDQYLSNPGDPVIWVHPKLEEGVLSVPGLGVKPGNVHAGMSTLDWKLLFTDPSFNYESELGWYFIIKPLGKKLDKEYSTGWRYFYSRVEPIIQRLGLKYIWNDSFLILPIDSMRLLRNWCREIIYLIRDIKSGGEGHYWPMVMAAVPKQGLNFNEDLPKKVALEWNRLAPDYPHLSFRDAFTLGRDFDVNEIGYSMSKGRLEDWCHITLGSESKERSTEQSIQIKLPRKLLAGDTECFYCGLKSHKAPDCPSHGFMTLKPEVWEELATIPISQYSAVCQELDEALSESSATSLNRVLESTGKARVLATAIFEMTAPFQLRFLRLIWRSRSKDWLNAFDQLAPEEGEYIWVAMECMQGQKREEAEVQLKQATLRFPRSYQPRSLNGFVSMEAQDGNQALYYFQEAARLSYTPVQKVHFLMLHGRMHEILGEYEKATALYKEAELLSRGWGESRYRQGVCMVKMGFTDHAMNVFQECIDKNPHYFNRILLDPELERGRFQIQATMSELWKDAKELDKEAKKQLEALSNKMTAWFSKDHEFSQEVQKSFARLRSYGEIENYVFVRKLAAGCNTLEEEIDKRIESEVSRLSKKVEIYFARLKTIMREASWFPFPKMLRDFSRDFNYCAEKMHWMYTQYLKNAENFRRGQAYSLEVEERLDRLQKRLVTLRLLRDGTFFGLILGRNFLWMQLVGLGLALLLMPLIVYLAEHSSGYLSNLILTQKWNLQKGLILVLSIVAMCLAALRTAVTFEKRKRKFFDQEYERVREERLARERKKRDAFKARRKLQVEAVKQAQAVVKPASKPWKTAGGPQGRGTGGKQQDKPTPASRR</sequence>
<dbReference type="Proteomes" id="UP000007844">
    <property type="component" value="Chromosome"/>
</dbReference>
<dbReference type="AlphaFoldDB" id="F3Z0K2"/>
<dbReference type="InterPro" id="IPR001878">
    <property type="entry name" value="Znf_CCHC"/>
</dbReference>
<feature type="region of interest" description="Disordered" evidence="1">
    <location>
        <begin position="900"/>
        <end position="935"/>
    </location>
</feature>
<keyword evidence="2" id="KW-1133">Transmembrane helix</keyword>
<dbReference type="STRING" id="690850.Desaf_3813"/>
<dbReference type="InterPro" id="IPR011990">
    <property type="entry name" value="TPR-like_helical_dom_sf"/>
</dbReference>
<keyword evidence="5" id="KW-1185">Reference proteome</keyword>
<dbReference type="EMBL" id="CP003221">
    <property type="protein sequence ID" value="EGJ52089.1"/>
    <property type="molecule type" value="Genomic_DNA"/>
</dbReference>
<dbReference type="KEGG" id="daf:Desaf_3813"/>
<evidence type="ECO:0000256" key="2">
    <source>
        <dbReference type="SAM" id="Phobius"/>
    </source>
</evidence>
<name>F3Z0K2_DESAF</name>
<dbReference type="GO" id="GO:0008270">
    <property type="term" value="F:zinc ion binding"/>
    <property type="evidence" value="ECO:0007669"/>
    <property type="project" value="InterPro"/>
</dbReference>
<accession>F3Z0K2</accession>
<keyword evidence="2" id="KW-0472">Membrane</keyword>
<evidence type="ECO:0000313" key="5">
    <source>
        <dbReference type="Proteomes" id="UP000007844"/>
    </source>
</evidence>
<dbReference type="eggNOG" id="COG0457">
    <property type="taxonomic scope" value="Bacteria"/>
</dbReference>
<dbReference type="PROSITE" id="PS50158">
    <property type="entry name" value="ZF_CCHC"/>
    <property type="match status" value="1"/>
</dbReference>
<keyword evidence="2" id="KW-0812">Transmembrane</keyword>
<organism evidence="4 5">
    <name type="scientific">Desulfocurvibacter africanus subsp. africanus str. Walvis Bay</name>
    <dbReference type="NCBI Taxonomy" id="690850"/>
    <lineage>
        <taxon>Bacteria</taxon>
        <taxon>Pseudomonadati</taxon>
        <taxon>Thermodesulfobacteriota</taxon>
        <taxon>Desulfovibrionia</taxon>
        <taxon>Desulfovibrionales</taxon>
        <taxon>Desulfovibrionaceae</taxon>
        <taxon>Desulfocurvibacter</taxon>
    </lineage>
</organism>
<evidence type="ECO:0000313" key="4">
    <source>
        <dbReference type="EMBL" id="EGJ52089.1"/>
    </source>
</evidence>
<dbReference type="Gene3D" id="1.25.40.10">
    <property type="entry name" value="Tetratricopeptide repeat domain"/>
    <property type="match status" value="1"/>
</dbReference>
<proteinExistence type="predicted"/>
<dbReference type="RefSeq" id="WP_014261680.1">
    <property type="nucleotide sequence ID" value="NC_016629.1"/>
</dbReference>
<feature type="transmembrane region" description="Helical" evidence="2">
    <location>
        <begin position="791"/>
        <end position="813"/>
    </location>
</feature>
<dbReference type="GO" id="GO:0003676">
    <property type="term" value="F:nucleic acid binding"/>
    <property type="evidence" value="ECO:0007669"/>
    <property type="project" value="InterPro"/>
</dbReference>
<evidence type="ECO:0000256" key="1">
    <source>
        <dbReference type="SAM" id="MobiDB-lite"/>
    </source>
</evidence>
<evidence type="ECO:0000259" key="3">
    <source>
        <dbReference type="PROSITE" id="PS50158"/>
    </source>
</evidence>
<feature type="transmembrane region" description="Helical" evidence="2">
    <location>
        <begin position="833"/>
        <end position="853"/>
    </location>
</feature>
<dbReference type="HOGENOM" id="CLU_326182_0_0_7"/>
<feature type="domain" description="CCHC-type" evidence="3">
    <location>
        <begin position="346"/>
        <end position="361"/>
    </location>
</feature>